<keyword evidence="2" id="KW-1185">Reference proteome</keyword>
<dbReference type="RefSeq" id="WP_020953758.1">
    <property type="nucleotide sequence ID" value="NC_022084.1"/>
</dbReference>
<dbReference type="KEGG" id="tlt:OCC_14185"/>
<dbReference type="STRING" id="523849.OCC_14185"/>
<evidence type="ECO:0000313" key="1">
    <source>
        <dbReference type="EMBL" id="AGT34317.1"/>
    </source>
</evidence>
<evidence type="ECO:0000313" key="2">
    <source>
        <dbReference type="Proteomes" id="UP000015502"/>
    </source>
</evidence>
<accession>S6A4L4</accession>
<dbReference type="EMBL" id="CP006670">
    <property type="protein sequence ID" value="AGT34317.1"/>
    <property type="molecule type" value="Genomic_DNA"/>
</dbReference>
<sequence length="56" mass="6469">MRAPRLRELRNFRYEKAINAVDARATKGKVAIEDGKVIWEIDKLEPGEEAFLQVIL</sequence>
<organism evidence="1 2">
    <name type="scientific">Thermococcus litoralis (strain ATCC 51850 / DSM 5473 / JCM 8560 / NS-C)</name>
    <dbReference type="NCBI Taxonomy" id="523849"/>
    <lineage>
        <taxon>Archaea</taxon>
        <taxon>Methanobacteriati</taxon>
        <taxon>Methanobacteriota</taxon>
        <taxon>Thermococci</taxon>
        <taxon>Thermococcales</taxon>
        <taxon>Thermococcaceae</taxon>
        <taxon>Thermococcus</taxon>
    </lineage>
</organism>
<gene>
    <name evidence="1" type="ORF">OCC_14185</name>
</gene>
<reference evidence="1 2" key="1">
    <citation type="journal article" date="2012" name="J. Bacteriol.">
        <title>Genome sequence of the model hyperthermophilic archaeon Thermococcus litoralis NS-C.</title>
        <authorList>
            <person name="Gardner A.F."/>
            <person name="Kumar S."/>
            <person name="Perler F.B."/>
        </authorList>
    </citation>
    <scope>NUCLEOTIDE SEQUENCE [LARGE SCALE GENOMIC DNA]</scope>
    <source>
        <strain evidence="2">ATCC 51850 / DSM 5473 / JCM 8560 / NS-C</strain>
    </source>
</reference>
<proteinExistence type="predicted"/>
<dbReference type="HOGENOM" id="CLU_3003354_0_0_2"/>
<dbReference type="GeneID" id="70721033"/>
<name>S6A4L4_THELN</name>
<protein>
    <submittedName>
        <fullName evidence="1">Uncharacterized protein</fullName>
    </submittedName>
</protein>
<dbReference type="PaxDb" id="523849-OCC_14185"/>
<dbReference type="AlphaFoldDB" id="S6A4L4"/>
<dbReference type="Proteomes" id="UP000015502">
    <property type="component" value="Chromosome"/>
</dbReference>